<name>A0A839UIL3_9HYPH</name>
<evidence type="ECO:0000313" key="4">
    <source>
        <dbReference type="Proteomes" id="UP000554520"/>
    </source>
</evidence>
<dbReference type="AlphaFoldDB" id="A0A839UIL3"/>
<keyword evidence="2" id="KW-0472">Membrane</keyword>
<keyword evidence="4" id="KW-1185">Reference proteome</keyword>
<gene>
    <name evidence="3" type="ORF">FHS21_004826</name>
</gene>
<evidence type="ECO:0000313" key="3">
    <source>
        <dbReference type="EMBL" id="MBB3148379.1"/>
    </source>
</evidence>
<feature type="transmembrane region" description="Helical" evidence="2">
    <location>
        <begin position="92"/>
        <end position="114"/>
    </location>
</feature>
<organism evidence="3 4">
    <name type="scientific">Phyllobacterium trifolii</name>
    <dbReference type="NCBI Taxonomy" id="300193"/>
    <lineage>
        <taxon>Bacteria</taxon>
        <taxon>Pseudomonadati</taxon>
        <taxon>Pseudomonadota</taxon>
        <taxon>Alphaproteobacteria</taxon>
        <taxon>Hyphomicrobiales</taxon>
        <taxon>Phyllobacteriaceae</taxon>
        <taxon>Phyllobacterium</taxon>
    </lineage>
</organism>
<evidence type="ECO:0000256" key="1">
    <source>
        <dbReference type="SAM" id="MobiDB-lite"/>
    </source>
</evidence>
<reference evidence="3 4" key="1">
    <citation type="submission" date="2020-08" db="EMBL/GenBank/DDBJ databases">
        <title>Genomic Encyclopedia of Type Strains, Phase III (KMG-III): the genomes of soil and plant-associated and newly described type strains.</title>
        <authorList>
            <person name="Whitman W."/>
        </authorList>
    </citation>
    <scope>NUCLEOTIDE SEQUENCE [LARGE SCALE GENOMIC DNA]</scope>
    <source>
        <strain evidence="3 4">CECT 7015</strain>
    </source>
</reference>
<sequence>MPQDDDCFARPSHPPLRDQRLIAPTQFRPASADHFALTRGPFCAPIQGPYCGLIWHWTVQRRAQRLLDRTCFSGPNTEHRESRLISSLSQDAIMTGIVTLAIFISAVCAGSPLFSLRTGPEAIIYGVSSSTTSTLCSPSSSPSPARSSPVRISPEALEDRHLFDVRVLRLDRAGLANDICGYDRWNWRRRRSRCGFAKPCNISRNAEVSRHQWLVTAVRCGKECPGYCCPRGIL</sequence>
<dbReference type="EMBL" id="JACHXN010000019">
    <property type="protein sequence ID" value="MBB3148379.1"/>
    <property type="molecule type" value="Genomic_DNA"/>
</dbReference>
<proteinExistence type="predicted"/>
<feature type="region of interest" description="Disordered" evidence="1">
    <location>
        <begin position="131"/>
        <end position="150"/>
    </location>
</feature>
<dbReference type="Proteomes" id="UP000554520">
    <property type="component" value="Unassembled WGS sequence"/>
</dbReference>
<keyword evidence="2" id="KW-0812">Transmembrane</keyword>
<accession>A0A839UIL3</accession>
<comment type="caution">
    <text evidence="3">The sequence shown here is derived from an EMBL/GenBank/DDBJ whole genome shotgun (WGS) entry which is preliminary data.</text>
</comment>
<keyword evidence="2" id="KW-1133">Transmembrane helix</keyword>
<evidence type="ECO:0000256" key="2">
    <source>
        <dbReference type="SAM" id="Phobius"/>
    </source>
</evidence>
<protein>
    <submittedName>
        <fullName evidence="3">Uncharacterized protein</fullName>
    </submittedName>
</protein>